<keyword evidence="3" id="KW-0285">Flavoprotein</keyword>
<feature type="domain" description="FAD-binding PCMH-type" evidence="6">
    <location>
        <begin position="36"/>
        <end position="206"/>
    </location>
</feature>
<dbReference type="PROSITE" id="PS51387">
    <property type="entry name" value="FAD_PCMH"/>
    <property type="match status" value="1"/>
</dbReference>
<dbReference type="Proteomes" id="UP000199025">
    <property type="component" value="Unassembled WGS sequence"/>
</dbReference>
<dbReference type="InterPro" id="IPR050416">
    <property type="entry name" value="FAD-linked_Oxidoreductase"/>
</dbReference>
<dbReference type="PANTHER" id="PTHR42973:SF39">
    <property type="entry name" value="FAD-BINDING PCMH-TYPE DOMAIN-CONTAINING PROTEIN"/>
    <property type="match status" value="1"/>
</dbReference>
<dbReference type="GO" id="GO:0071949">
    <property type="term" value="F:FAD binding"/>
    <property type="evidence" value="ECO:0007669"/>
    <property type="project" value="InterPro"/>
</dbReference>
<evidence type="ECO:0000259" key="6">
    <source>
        <dbReference type="PROSITE" id="PS51387"/>
    </source>
</evidence>
<dbReference type="STRING" id="115433.SAMN05421835_114107"/>
<dbReference type="InterPro" id="IPR016169">
    <property type="entry name" value="FAD-bd_PCMH_sub2"/>
</dbReference>
<comment type="similarity">
    <text evidence="2">Belongs to the oxygen-dependent FAD-linked oxidoreductase family.</text>
</comment>
<evidence type="ECO:0000313" key="7">
    <source>
        <dbReference type="EMBL" id="SFK13615.1"/>
    </source>
</evidence>
<dbReference type="OrthoDB" id="9775082at2"/>
<protein>
    <submittedName>
        <fullName evidence="7">FAD/FMN-containing dehydrogenase</fullName>
    </submittedName>
</protein>
<dbReference type="Gene3D" id="3.30.465.10">
    <property type="match status" value="1"/>
</dbReference>
<dbReference type="Pfam" id="PF01565">
    <property type="entry name" value="FAD_binding_4"/>
    <property type="match status" value="1"/>
</dbReference>
<dbReference type="SUPFAM" id="SSF56176">
    <property type="entry name" value="FAD-binding/transporter-associated domain-like"/>
    <property type="match status" value="1"/>
</dbReference>
<evidence type="ECO:0000256" key="1">
    <source>
        <dbReference type="ARBA" id="ARBA00001974"/>
    </source>
</evidence>
<keyword evidence="8" id="KW-1185">Reference proteome</keyword>
<gene>
    <name evidence="7" type="ORF">SAMN05421835_114107</name>
</gene>
<dbReference type="InterPro" id="IPR016166">
    <property type="entry name" value="FAD-bd_PCMH"/>
</dbReference>
<dbReference type="InterPro" id="IPR006093">
    <property type="entry name" value="Oxy_OxRdtase_FAD_BS"/>
</dbReference>
<name>A0A1I3X1R1_9PSEU</name>
<keyword evidence="5" id="KW-0560">Oxidoreductase</keyword>
<accession>A0A1I3X1R1</accession>
<reference evidence="7 8" key="1">
    <citation type="submission" date="2016-10" db="EMBL/GenBank/DDBJ databases">
        <authorList>
            <person name="de Groot N.N."/>
        </authorList>
    </citation>
    <scope>NUCLEOTIDE SEQUENCE [LARGE SCALE GENOMIC DNA]</scope>
    <source>
        <strain evidence="7 8">DSM 44468</strain>
    </source>
</reference>
<dbReference type="InterPro" id="IPR012951">
    <property type="entry name" value="BBE"/>
</dbReference>
<evidence type="ECO:0000313" key="8">
    <source>
        <dbReference type="Proteomes" id="UP000199025"/>
    </source>
</evidence>
<dbReference type="PANTHER" id="PTHR42973">
    <property type="entry name" value="BINDING OXIDOREDUCTASE, PUTATIVE (AFU_ORTHOLOGUE AFUA_1G17690)-RELATED"/>
    <property type="match status" value="1"/>
</dbReference>
<dbReference type="Pfam" id="PF08031">
    <property type="entry name" value="BBE"/>
    <property type="match status" value="1"/>
</dbReference>
<dbReference type="Gene3D" id="3.30.43.10">
    <property type="entry name" value="Uridine Diphospho-n-acetylenolpyruvylglucosamine Reductase, domain 2"/>
    <property type="match status" value="1"/>
</dbReference>
<evidence type="ECO:0000256" key="4">
    <source>
        <dbReference type="ARBA" id="ARBA00022827"/>
    </source>
</evidence>
<comment type="cofactor">
    <cofactor evidence="1">
        <name>FAD</name>
        <dbReference type="ChEBI" id="CHEBI:57692"/>
    </cofactor>
</comment>
<organism evidence="7 8">
    <name type="scientific">Amycolatopsis sacchari</name>
    <dbReference type="NCBI Taxonomy" id="115433"/>
    <lineage>
        <taxon>Bacteria</taxon>
        <taxon>Bacillati</taxon>
        <taxon>Actinomycetota</taxon>
        <taxon>Actinomycetes</taxon>
        <taxon>Pseudonocardiales</taxon>
        <taxon>Pseudonocardiaceae</taxon>
        <taxon>Amycolatopsis</taxon>
    </lineage>
</organism>
<dbReference type="InterPro" id="IPR006094">
    <property type="entry name" value="Oxid_FAD_bind_N"/>
</dbReference>
<keyword evidence="4" id="KW-0274">FAD</keyword>
<dbReference type="RefSeq" id="WP_091511042.1">
    <property type="nucleotide sequence ID" value="NZ_FORP01000014.1"/>
</dbReference>
<evidence type="ECO:0000256" key="2">
    <source>
        <dbReference type="ARBA" id="ARBA00005466"/>
    </source>
</evidence>
<dbReference type="GO" id="GO:0016491">
    <property type="term" value="F:oxidoreductase activity"/>
    <property type="evidence" value="ECO:0007669"/>
    <property type="project" value="UniProtKB-KW"/>
</dbReference>
<evidence type="ECO:0000256" key="3">
    <source>
        <dbReference type="ARBA" id="ARBA00022630"/>
    </source>
</evidence>
<dbReference type="Gene3D" id="3.40.462.20">
    <property type="match status" value="1"/>
</dbReference>
<evidence type="ECO:0000256" key="5">
    <source>
        <dbReference type="ARBA" id="ARBA00023002"/>
    </source>
</evidence>
<sequence length="456" mass="49679">MTPSTVEALRERMRGEVITRDDENYDEARKVYNAMIDRYPRVVVRPVNAGDVMVAVDFARDTGADLAVRGGGHSVPGFGTCDDGVVIDLSAMRGVRVDPENRVAWAEGGATWGDFNAATHAFGLATTGGIISTTGVSGLTLGGGIGYLDRGAGLSCDNLVSADVVTADGRFRTASEHENEDLFWALRGGGGNFGVVVSLAFRLHPVRDVYGGPMLFELEHAADLLRFYREFIVDAPEQFGGFPAFQIAPPLPFIPEERQGEPFALFVACWSGPVEEGEQALKPLREVAPTVAEHVGPMPYPALNSAFDGLVPPGLQHYWKANFVTELADDAIAAHVAHGPRLPALNSTMHIYPINGACHRVSPDETAFAYRDANFAAVIAGMWPDPARNDEGIRWVRDYYAAIAPHSEEGGYVNFMAGDDQDRVRANYRGNYDRLAEVKKRYDPDNLFHLNQNILP</sequence>
<proteinExistence type="inferred from homology"/>
<dbReference type="InterPro" id="IPR036318">
    <property type="entry name" value="FAD-bd_PCMH-like_sf"/>
</dbReference>
<dbReference type="AlphaFoldDB" id="A0A1I3X1R1"/>
<dbReference type="EMBL" id="FORP01000014">
    <property type="protein sequence ID" value="SFK13615.1"/>
    <property type="molecule type" value="Genomic_DNA"/>
</dbReference>
<dbReference type="InterPro" id="IPR016167">
    <property type="entry name" value="FAD-bd_PCMH_sub1"/>
</dbReference>
<dbReference type="PROSITE" id="PS00862">
    <property type="entry name" value="OX2_COVAL_FAD"/>
    <property type="match status" value="1"/>
</dbReference>